<dbReference type="OrthoDB" id="1053009at2759"/>
<protein>
    <recommendedName>
        <fullName evidence="4">PRONE domain-containing protein</fullName>
    </recommendedName>
</protein>
<feature type="region of interest" description="Disordered" evidence="3">
    <location>
        <begin position="1"/>
        <end position="67"/>
    </location>
</feature>
<feature type="region of interest" description="Disordered" evidence="3">
    <location>
        <begin position="421"/>
        <end position="488"/>
    </location>
</feature>
<dbReference type="Proteomes" id="UP000029120">
    <property type="component" value="Chromosome 3"/>
</dbReference>
<feature type="compositionally biased region" description="Polar residues" evidence="3">
    <location>
        <begin position="1"/>
        <end position="39"/>
    </location>
</feature>
<proteinExistence type="predicted"/>
<evidence type="ECO:0000256" key="2">
    <source>
        <dbReference type="PROSITE-ProRule" id="PRU00663"/>
    </source>
</evidence>
<dbReference type="OMA" id="NNSIHWQ"/>
<keyword evidence="6" id="KW-1185">Reference proteome</keyword>
<keyword evidence="1 2" id="KW-0344">Guanine-nucleotide releasing factor</keyword>
<dbReference type="PANTHER" id="PTHR33101">
    <property type="entry name" value="ROP GUANINE NUCLEOTIDE EXCHANGE FACTOR 1"/>
    <property type="match status" value="1"/>
</dbReference>
<dbReference type="Gramene" id="KFK39783">
    <property type="protein sequence ID" value="KFK39783"/>
    <property type="gene ID" value="AALP_AA3G287100"/>
</dbReference>
<evidence type="ECO:0000256" key="1">
    <source>
        <dbReference type="ARBA" id="ARBA00022658"/>
    </source>
</evidence>
<evidence type="ECO:0000313" key="5">
    <source>
        <dbReference type="EMBL" id="KFK39783.1"/>
    </source>
</evidence>
<evidence type="ECO:0000256" key="3">
    <source>
        <dbReference type="SAM" id="MobiDB-lite"/>
    </source>
</evidence>
<accession>A0A087HCD1</accession>
<dbReference type="FunFam" id="1.20.58.1310:FF:000001">
    <property type="entry name" value="Rop guanine nucleotide exchange factor 9"/>
    <property type="match status" value="1"/>
</dbReference>
<dbReference type="FunFam" id="1.20.58.2010:FF:000003">
    <property type="entry name" value="Rop guanine nucleotide exchange factor 14"/>
    <property type="match status" value="1"/>
</dbReference>
<sequence>MFDYSSTKQQQQPQSIVVENGDSQLVESNTPESQNSDNLAESPVESVLPMTSPLTRPGRRPDRQQADTEMMKDRFAKLLLGEDMSGGGKGVSSALALSNAITNLAASIFGEQTKLQPMPQDRQARWKKEIDWLLSVTDHIVEFVPSQQTSKEGVCTEIMVTRQRGDLLMNIPALRKLDAMLIDTLDNFRGQNEFWYVSRDSEEGKQARNARSNDKWWLPPVKVPPGGLSEPARRMLYFQKDSVTQVQKAAMAINAQVLSEMSIPESYIDSLPKNGRASLGDSIYKSITEEWFDPEQFLLLLDLSTEHKVLDLKNRIEASVVIWKRKLHLKDNKSSWGSAVSLEKRELFEERAETILVLLKQKFPGLPQSSLDISKIQFNKDVGQAVLESYSRILESLAYTVMSRIEDVLYTDSLALKQTSLAEETSDGGRTTTETDSESAGSSNSGEETEKLDPHYSKTLLDFMGWNDNSSKGGDKPTKSPNLTPKKFSYLEKLENLNGFRSPKDRH</sequence>
<feature type="compositionally biased region" description="Polar residues" evidence="3">
    <location>
        <begin position="421"/>
        <end position="432"/>
    </location>
</feature>
<dbReference type="PROSITE" id="PS51334">
    <property type="entry name" value="PRONE"/>
    <property type="match status" value="1"/>
</dbReference>
<dbReference type="Pfam" id="PF03759">
    <property type="entry name" value="PRONE"/>
    <property type="match status" value="1"/>
</dbReference>
<dbReference type="eggNOG" id="ENOG502QSGR">
    <property type="taxonomic scope" value="Eukaryota"/>
</dbReference>
<dbReference type="GO" id="GO:0042802">
    <property type="term" value="F:identical protein binding"/>
    <property type="evidence" value="ECO:0007669"/>
    <property type="project" value="EnsemblPlants"/>
</dbReference>
<feature type="domain" description="PRONE" evidence="4">
    <location>
        <begin position="58"/>
        <end position="422"/>
    </location>
</feature>
<gene>
    <name evidence="5" type="ordered locus">AALP_Aa3g287100</name>
</gene>
<evidence type="ECO:0000313" key="6">
    <source>
        <dbReference type="Proteomes" id="UP000029120"/>
    </source>
</evidence>
<dbReference type="InterPro" id="IPR005512">
    <property type="entry name" value="PRONE_dom"/>
</dbReference>
<dbReference type="GO" id="GO:0005085">
    <property type="term" value="F:guanyl-nucleotide exchange factor activity"/>
    <property type="evidence" value="ECO:0007669"/>
    <property type="project" value="UniProtKB-UniRule"/>
</dbReference>
<dbReference type="Gene3D" id="1.20.58.2010">
    <property type="entry name" value="PRONE domain, subdomain 1"/>
    <property type="match status" value="1"/>
</dbReference>
<organism evidence="5 6">
    <name type="scientific">Arabis alpina</name>
    <name type="common">Alpine rock-cress</name>
    <dbReference type="NCBI Taxonomy" id="50452"/>
    <lineage>
        <taxon>Eukaryota</taxon>
        <taxon>Viridiplantae</taxon>
        <taxon>Streptophyta</taxon>
        <taxon>Embryophyta</taxon>
        <taxon>Tracheophyta</taxon>
        <taxon>Spermatophyta</taxon>
        <taxon>Magnoliopsida</taxon>
        <taxon>eudicotyledons</taxon>
        <taxon>Gunneridae</taxon>
        <taxon>Pentapetalae</taxon>
        <taxon>rosids</taxon>
        <taxon>malvids</taxon>
        <taxon>Brassicales</taxon>
        <taxon>Brassicaceae</taxon>
        <taxon>Arabideae</taxon>
        <taxon>Arabis</taxon>
    </lineage>
</organism>
<name>A0A087HCD1_ARAAL</name>
<dbReference type="PANTHER" id="PTHR33101:SF55">
    <property type="entry name" value="RHO GUANINE NUCLEOTIDE EXCHANGE FACTOR 8-RELATED"/>
    <property type="match status" value="1"/>
</dbReference>
<dbReference type="InterPro" id="IPR038937">
    <property type="entry name" value="RopGEF"/>
</dbReference>
<dbReference type="Gene3D" id="1.20.58.1310">
    <property type="entry name" value="PRONE domain, subdomain 2"/>
    <property type="match status" value="1"/>
</dbReference>
<dbReference type="AlphaFoldDB" id="A0A087HCD1"/>
<dbReference type="FunFam" id="1.20.58.2010:FF:000001">
    <property type="entry name" value="Rop guanine nucleotide exchange factor 14"/>
    <property type="match status" value="1"/>
</dbReference>
<evidence type="ECO:0000259" key="4">
    <source>
        <dbReference type="PROSITE" id="PS51334"/>
    </source>
</evidence>
<dbReference type="EMBL" id="CM002871">
    <property type="protein sequence ID" value="KFK39783.1"/>
    <property type="molecule type" value="Genomic_DNA"/>
</dbReference>
<reference evidence="6" key="1">
    <citation type="journal article" date="2015" name="Nat. Plants">
        <title>Genome expansion of Arabis alpina linked with retrotransposition and reduced symmetric DNA methylation.</title>
        <authorList>
            <person name="Willing E.M."/>
            <person name="Rawat V."/>
            <person name="Mandakova T."/>
            <person name="Maumus F."/>
            <person name="James G.V."/>
            <person name="Nordstroem K.J."/>
            <person name="Becker C."/>
            <person name="Warthmann N."/>
            <person name="Chica C."/>
            <person name="Szarzynska B."/>
            <person name="Zytnicki M."/>
            <person name="Albani M.C."/>
            <person name="Kiefer C."/>
            <person name="Bergonzi S."/>
            <person name="Castaings L."/>
            <person name="Mateos J.L."/>
            <person name="Berns M.C."/>
            <person name="Bujdoso N."/>
            <person name="Piofczyk T."/>
            <person name="de Lorenzo L."/>
            <person name="Barrero-Sicilia C."/>
            <person name="Mateos I."/>
            <person name="Piednoel M."/>
            <person name="Hagmann J."/>
            <person name="Chen-Min-Tao R."/>
            <person name="Iglesias-Fernandez R."/>
            <person name="Schuster S.C."/>
            <person name="Alonso-Blanco C."/>
            <person name="Roudier F."/>
            <person name="Carbonero P."/>
            <person name="Paz-Ares J."/>
            <person name="Davis S.J."/>
            <person name="Pecinka A."/>
            <person name="Quesneville H."/>
            <person name="Colot V."/>
            <person name="Lysak M.A."/>
            <person name="Weigel D."/>
            <person name="Coupland G."/>
            <person name="Schneeberger K."/>
        </authorList>
    </citation>
    <scope>NUCLEOTIDE SEQUENCE [LARGE SCALE GENOMIC DNA]</scope>
    <source>
        <strain evidence="6">cv. Pajares</strain>
    </source>
</reference>